<keyword evidence="2" id="KW-1185">Reference proteome</keyword>
<name>S1QZ48_9ENTE</name>
<dbReference type="OrthoDB" id="2408663at2"/>
<organism evidence="1 2">
    <name type="scientific">Enterococcus cecorum DSM 20682 = ATCC 43198</name>
    <dbReference type="NCBI Taxonomy" id="1121864"/>
    <lineage>
        <taxon>Bacteria</taxon>
        <taxon>Bacillati</taxon>
        <taxon>Bacillota</taxon>
        <taxon>Bacilli</taxon>
        <taxon>Lactobacillales</taxon>
        <taxon>Enterococcaceae</taxon>
        <taxon>Enterococcus</taxon>
    </lineage>
</organism>
<accession>S1QZ48</accession>
<evidence type="ECO:0000313" key="1">
    <source>
        <dbReference type="EMBL" id="ESK61259.1"/>
    </source>
</evidence>
<dbReference type="GeneID" id="60872460"/>
<dbReference type="Proteomes" id="UP000017415">
    <property type="component" value="Unassembled WGS sequence"/>
</dbReference>
<evidence type="ECO:0008006" key="3">
    <source>
        <dbReference type="Google" id="ProtNLM"/>
    </source>
</evidence>
<dbReference type="InterPro" id="IPR006490">
    <property type="entry name" value="Maj_tail_phi13"/>
</dbReference>
<dbReference type="NCBIfam" id="TIGR01603">
    <property type="entry name" value="maj_tail_phi13"/>
    <property type="match status" value="1"/>
</dbReference>
<dbReference type="eggNOG" id="ENOG50332MH">
    <property type="taxonomic scope" value="Bacteria"/>
</dbReference>
<dbReference type="RefSeq" id="WP_016250922.1">
    <property type="nucleotide sequence ID" value="NZ_ASWI01000003.1"/>
</dbReference>
<evidence type="ECO:0000313" key="2">
    <source>
        <dbReference type="Proteomes" id="UP000017415"/>
    </source>
</evidence>
<dbReference type="EMBL" id="AHYS01000006">
    <property type="protein sequence ID" value="ESK61259.1"/>
    <property type="molecule type" value="Genomic_DNA"/>
</dbReference>
<dbReference type="PATRIC" id="fig|1121864.4.peg.731"/>
<dbReference type="AlphaFoldDB" id="S1QZ48"/>
<dbReference type="HOGENOM" id="CLU_112475_1_0_9"/>
<proteinExistence type="predicted"/>
<dbReference type="STRING" id="44008.GCA_001318175_01822"/>
<dbReference type="Pfam" id="PF04630">
    <property type="entry name" value="Phage_TTP_1"/>
    <property type="match status" value="1"/>
</dbReference>
<gene>
    <name evidence="1" type="ORF">OMO_01319</name>
</gene>
<dbReference type="InterPro" id="IPR006724">
    <property type="entry name" value="Phage_TTP"/>
</dbReference>
<sequence length="191" mass="20269">MALVGFKKATIAVLNDELKVVSTKKYVVEGKQGKGATSSFELSGLSSEAVKAYGSDVAYYVVQDGVGDPNMKLNLLDLPFDIENEILGTLKKSEGLFLYGEATKAPNVAIMLESKALNGERVAVGIFCGKFSKDSMSANTKEDKTPTPEPDEYTVAISAKTIDDKAQYVAKAVGDTAVTALENLLFVNAAA</sequence>
<reference evidence="1 2" key="1">
    <citation type="submission" date="2013-10" db="EMBL/GenBank/DDBJ databases">
        <title>The Genome Sequence of Enterococcus cecorum DSM 20682 (= ATCC 43198) (Illumina assembly).</title>
        <authorList>
            <consortium name="The Broad Institute Genomics Platform"/>
            <consortium name="The Broad Institute Genome Sequencing Center for Infectious Disease"/>
            <person name="Earl A."/>
            <person name="Russ C."/>
            <person name="Gilmore M."/>
            <person name="Surin D."/>
            <person name="Walker B."/>
            <person name="Young S."/>
            <person name="Zeng Q."/>
            <person name="Gargeya S."/>
            <person name="Fitzgerald M."/>
            <person name="Haas B."/>
            <person name="Abouelleil A."/>
            <person name="Allen A.W."/>
            <person name="Alvarado L."/>
            <person name="Arachchi H.M."/>
            <person name="Berlin A.M."/>
            <person name="Chapman S.B."/>
            <person name="Gainer-Dewar J."/>
            <person name="Goldberg J."/>
            <person name="Griggs A."/>
            <person name="Gujja S."/>
            <person name="Hansen M."/>
            <person name="Howarth C."/>
            <person name="Imamovic A."/>
            <person name="Ireland A."/>
            <person name="Larimer J."/>
            <person name="McCowan C."/>
            <person name="Murphy C."/>
            <person name="Pearson M."/>
            <person name="Poon T.W."/>
            <person name="Priest M."/>
            <person name="Roberts A."/>
            <person name="Saif S."/>
            <person name="Shea T."/>
            <person name="Sisk P."/>
            <person name="Sykes S."/>
            <person name="Wortman J."/>
            <person name="Nusbaum C."/>
            <person name="Birren B."/>
        </authorList>
    </citation>
    <scope>NUCLEOTIDE SEQUENCE [LARGE SCALE GENOMIC DNA]</scope>
    <source>
        <strain evidence="1 2">ATCC 43198</strain>
    </source>
</reference>
<comment type="caution">
    <text evidence="1">The sequence shown here is derived from an EMBL/GenBank/DDBJ whole genome shotgun (WGS) entry which is preliminary data.</text>
</comment>
<protein>
    <recommendedName>
        <fullName evidence="3">Phi13 family phage major tail protein</fullName>
    </recommendedName>
</protein>